<dbReference type="EMBL" id="BARS01042512">
    <property type="protein sequence ID" value="GAG29790.1"/>
    <property type="molecule type" value="Genomic_DNA"/>
</dbReference>
<dbReference type="SUPFAM" id="SSF48452">
    <property type="entry name" value="TPR-like"/>
    <property type="match status" value="1"/>
</dbReference>
<dbReference type="InterPro" id="IPR011990">
    <property type="entry name" value="TPR-like_helical_dom_sf"/>
</dbReference>
<proteinExistence type="predicted"/>
<evidence type="ECO:0008006" key="2">
    <source>
        <dbReference type="Google" id="ProtNLM"/>
    </source>
</evidence>
<dbReference type="Gene3D" id="1.25.40.10">
    <property type="entry name" value="Tetratricopeptide repeat domain"/>
    <property type="match status" value="1"/>
</dbReference>
<name>X0WGH2_9ZZZZ</name>
<sequence length="251" mass="28426">PELRRMLALALTGQRKFSEAAAQLKAILQEHPDQILAYETLGQLTEQRPEDFPDPNDSPAGWFDKAVNNNPSSALAYIVRAGFYRAKDSAKALADLEQAEKQDLSDPNVELRLAGEFLAVEFINADILDKAEKHLTTVQIAMPTDQRLWQKWAQFALKSQLQEKMLKVAEDGLKELSSQPWDFMPIATDLFIRCGQLDRADDCISKMNQKDVMPVEVAFLEGRVAAEREQLFEAIKYWQESMALGIGNKQW</sequence>
<feature type="non-terminal residue" evidence="1">
    <location>
        <position position="251"/>
    </location>
</feature>
<feature type="non-terminal residue" evidence="1">
    <location>
        <position position="1"/>
    </location>
</feature>
<reference evidence="1" key="1">
    <citation type="journal article" date="2014" name="Front. Microbiol.">
        <title>High frequency of phylogenetically diverse reductive dehalogenase-homologous genes in deep subseafloor sedimentary metagenomes.</title>
        <authorList>
            <person name="Kawai M."/>
            <person name="Futagami T."/>
            <person name="Toyoda A."/>
            <person name="Takaki Y."/>
            <person name="Nishi S."/>
            <person name="Hori S."/>
            <person name="Arai W."/>
            <person name="Tsubouchi T."/>
            <person name="Morono Y."/>
            <person name="Uchiyama I."/>
            <person name="Ito T."/>
            <person name="Fujiyama A."/>
            <person name="Inagaki F."/>
            <person name="Takami H."/>
        </authorList>
    </citation>
    <scope>NUCLEOTIDE SEQUENCE</scope>
    <source>
        <strain evidence="1">Expedition CK06-06</strain>
    </source>
</reference>
<protein>
    <recommendedName>
        <fullName evidence="2">Tetratricopeptide repeat protein</fullName>
    </recommendedName>
</protein>
<organism evidence="1">
    <name type="scientific">marine sediment metagenome</name>
    <dbReference type="NCBI Taxonomy" id="412755"/>
    <lineage>
        <taxon>unclassified sequences</taxon>
        <taxon>metagenomes</taxon>
        <taxon>ecological metagenomes</taxon>
    </lineage>
</organism>
<comment type="caution">
    <text evidence="1">The sequence shown here is derived from an EMBL/GenBank/DDBJ whole genome shotgun (WGS) entry which is preliminary data.</text>
</comment>
<accession>X0WGH2</accession>
<dbReference type="AlphaFoldDB" id="X0WGH2"/>
<gene>
    <name evidence="1" type="ORF">S01H1_64493</name>
</gene>
<evidence type="ECO:0000313" key="1">
    <source>
        <dbReference type="EMBL" id="GAG29790.1"/>
    </source>
</evidence>